<keyword evidence="3" id="KW-1185">Reference proteome</keyword>
<dbReference type="KEGG" id="npi:G7071_01310"/>
<protein>
    <submittedName>
        <fullName evidence="2">Helix-turn-helix domain-containing protein</fullName>
    </submittedName>
</protein>
<accession>A0A6G7YKA3</accession>
<gene>
    <name evidence="2" type="ORF">G7071_01310</name>
</gene>
<dbReference type="Pfam" id="PF09339">
    <property type="entry name" value="HTH_IclR"/>
    <property type="match status" value="1"/>
</dbReference>
<feature type="domain" description="HTH iclR-type" evidence="1">
    <location>
        <begin position="7"/>
        <end position="50"/>
    </location>
</feature>
<dbReference type="InterPro" id="IPR036388">
    <property type="entry name" value="WH-like_DNA-bd_sf"/>
</dbReference>
<dbReference type="GO" id="GO:0006355">
    <property type="term" value="P:regulation of DNA-templated transcription"/>
    <property type="evidence" value="ECO:0007669"/>
    <property type="project" value="InterPro"/>
</dbReference>
<dbReference type="GO" id="GO:0003677">
    <property type="term" value="F:DNA binding"/>
    <property type="evidence" value="ECO:0007669"/>
    <property type="project" value="InterPro"/>
</dbReference>
<dbReference type="Proteomes" id="UP000502035">
    <property type="component" value="Chromosome"/>
</dbReference>
<organism evidence="2 3">
    <name type="scientific">Nocardioides piscis</name>
    <dbReference type="NCBI Taxonomy" id="2714938"/>
    <lineage>
        <taxon>Bacteria</taxon>
        <taxon>Bacillati</taxon>
        <taxon>Actinomycetota</taxon>
        <taxon>Actinomycetes</taxon>
        <taxon>Propionibacteriales</taxon>
        <taxon>Nocardioidaceae</taxon>
        <taxon>Nocardioides</taxon>
    </lineage>
</organism>
<dbReference type="SUPFAM" id="SSF46785">
    <property type="entry name" value="Winged helix' DNA-binding domain"/>
    <property type="match status" value="1"/>
</dbReference>
<dbReference type="InterPro" id="IPR005471">
    <property type="entry name" value="Tscrpt_reg_IclR_N"/>
</dbReference>
<reference evidence="2 3" key="1">
    <citation type="submission" date="2020-03" db="EMBL/GenBank/DDBJ databases">
        <title>Nocardioides sp. nov., isolated from fish.</title>
        <authorList>
            <person name="Hyun D.-W."/>
            <person name="Bae J.-W."/>
        </authorList>
    </citation>
    <scope>NUCLEOTIDE SEQUENCE [LARGE SCALE GENOMIC DNA]</scope>
    <source>
        <strain evidence="2 3">HDW12A</strain>
    </source>
</reference>
<dbReference type="Gene3D" id="1.10.10.10">
    <property type="entry name" value="Winged helix-like DNA-binding domain superfamily/Winged helix DNA-binding domain"/>
    <property type="match status" value="1"/>
</dbReference>
<evidence type="ECO:0000313" key="3">
    <source>
        <dbReference type="Proteomes" id="UP000502035"/>
    </source>
</evidence>
<dbReference type="EMBL" id="CP049866">
    <property type="protein sequence ID" value="QIK77181.1"/>
    <property type="molecule type" value="Genomic_DNA"/>
</dbReference>
<proteinExistence type="predicted"/>
<evidence type="ECO:0000259" key="1">
    <source>
        <dbReference type="Pfam" id="PF09339"/>
    </source>
</evidence>
<dbReference type="InterPro" id="IPR036390">
    <property type="entry name" value="WH_DNA-bd_sf"/>
</dbReference>
<evidence type="ECO:0000313" key="2">
    <source>
        <dbReference type="EMBL" id="QIK77181.1"/>
    </source>
</evidence>
<sequence>MSRSRASLLDALLAQNEPTTLAALVASSGLHANTVREHLDGLVRDGYAHRRTAAPTGRGRPAWLYQAIGSDAAASPEYAGLAAALAATIHRTSSNPVEDATAAGREWGQEIARERGAQPSSSAIAARREVVSLLDEVGFAPQADARSSVVRLTRCPLLEAANKYPDVVCGVHLGLAQGALEAYGADTEGTELVPFAEPGACRLHLTRRDA</sequence>
<dbReference type="AlphaFoldDB" id="A0A6G7YKA3"/>
<name>A0A6G7YKA3_9ACTN</name>